<feature type="region of interest" description="Disordered" evidence="1">
    <location>
        <begin position="763"/>
        <end position="783"/>
    </location>
</feature>
<dbReference type="ExpressionAtlas" id="A0A2K3DC92">
    <property type="expression patterns" value="baseline"/>
</dbReference>
<dbReference type="InterPro" id="IPR036691">
    <property type="entry name" value="Endo/exonu/phosph_ase_sf"/>
</dbReference>
<dbReference type="PANTHER" id="PTHR12393:SF6">
    <property type="entry name" value="SPHINGOMYELIN PHOSPHODIESTERASE 2"/>
    <property type="match status" value="1"/>
</dbReference>
<keyword evidence="4" id="KW-1185">Reference proteome</keyword>
<dbReference type="PANTHER" id="PTHR12393">
    <property type="entry name" value="SPHINGOMYELIN PHOSPHODIESTERASE RELATED"/>
    <property type="match status" value="1"/>
</dbReference>
<gene>
    <name evidence="3" type="ORF">CHLRE_10g465793v5</name>
</gene>
<feature type="compositionally biased region" description="Gly residues" evidence="1">
    <location>
        <begin position="763"/>
        <end position="774"/>
    </location>
</feature>
<evidence type="ECO:0000256" key="1">
    <source>
        <dbReference type="SAM" id="MobiDB-lite"/>
    </source>
</evidence>
<dbReference type="Proteomes" id="UP000006906">
    <property type="component" value="Chromosome 10"/>
</dbReference>
<name>A0A2K3DC92_CHLRE</name>
<dbReference type="KEGG" id="cre:CHLRE_10g465793v5"/>
<dbReference type="OrthoDB" id="548505at2759"/>
<feature type="compositionally biased region" description="Polar residues" evidence="1">
    <location>
        <begin position="1543"/>
        <end position="1552"/>
    </location>
</feature>
<dbReference type="Gene3D" id="3.60.10.10">
    <property type="entry name" value="Endonuclease/exonuclease/phosphatase"/>
    <property type="match status" value="1"/>
</dbReference>
<sequence>MGLRARDPARRQLQALGAGQNIAVLGCFVRGADTTGVQLDLDRLTAFMNKLVAASQSLTLPARIRITKSADGAFNFGLGNVYLHQMIPTSPTVATWVLGRNLTNTPNTANTAFKAGMDIGQSQWLCGGTVRLLTVLGFTLSLEKCQLSPSHRVRFLGFIVDAQEEVFEVPPEKVAALATEVAELHGRGGVTYREVARVAGRIMAMSPAVSTAPLHARVVGCAAAGVISWEEAVGDPRAFLQRAELFVRLLRTSNGKAWWPRKPALQLQAAGDASDKLAWFPRSAPTQQEADALSKYEDSTQWSLNQQLFESLWREPCLALRGPGPHSPVMDVFADKQTTKVPGAFFSRYWSPNTLGVDAFAQDWAMWAGGGILYINPLFDEVGKVLRKVADEKVDCVIIVPVWPSYWVSELRQLPVQAKRRLPHRPDLFVPGKQHLEAHAGDWVVKTFRAIYSGDKSLAFFLENRQAVVNGLISLLWEPLLLAAAAAGVDGPAQRLGIPVTSRGGGGGAAAAVVCIQFDATFPCELEPKLSELLDEGGGVVAPAAGDIPSLRWEAEAQYSEAGPPKGKRWLRVSGLPHGLPEGLQRDLVQHLLSTPVEEIKRDVFSYQFSQPVLQSGQVLVKVGDTARLPSADDAFAVGLGRWGRQVIFQREDIDRYLAQAARGAQVRRVRRPPPAPAAARAAATAAPDAAATAAAAAAAAAAATVRATAAAEAAAAAVAAAVAAGADAAAVGVLKAAAAAAAEAVGVGVGDGGGRGAAAGLGLDGRGNGNGSGRGRDARPWQQKVRGRVVSAAEEADAMVVRSLVQAVFAAVIANAAVVPAVVVDPNPFRMLVDQDAMEAMPDDDEVMPDRTPTALDAAAAAARRAAPKRSREQAQAAAAAGEAALALAIRESKAAKQALATAAAVRAAATAAAAAAAAAGATGTPAAAEAGAAAAVVATAGVSGTMAAVEATAAAGVEPTSPPAAPVSTAGLGGIVGPAVLPAGWSSDGGVGDEGLAGGVGQGLLGDAETAPDANAKLLCQGRRGGPGDFMDVKTHVLDSDIDLVTADLAAAAQRLHAREWTAWWAPAQKPEGRRVTGGTAILIRSSLLQQGAMVLAGGAAAVSVAAGAWAGRGVSLQLQWGGHTFTLTSAYFPLASTAQQAFIREWVGLRASGSGEHLLAADFNFVADVALDTVTGRARSDGPAAAALAAACPGLIDVLRRRHPARRVCTFFHPHGASRLDRILCSGGLEPQVLECGVAAGVPSDHMLVTVALAASPEAAPPARSLPRAHLGFRDFKDLDRDYRAWLGTALAARPTDPVELLEWWPALKRAAATSANRLSREAVTRRVAASQREAAALDAAAAAAAAVEAGGDVQVAAQAAVRARCAAAEAAVAAAAGAARRTRHAWLRGGEKPCPLLTRMLRPAGGPRVIAKLKQPNGTTTSDPTVMGQVMARYWRDVSAAPPPAPDARTQVLDALQQHGRRCTAEEADQLGRVAVSAAEVHPAATPLRFLVRGAADRVLNKPLTPAGKPFARLLKAMTALPAVTLVAPPEPGGDRAANGSTVSRPEG</sequence>
<dbReference type="GO" id="GO:0071944">
    <property type="term" value="C:cell periphery"/>
    <property type="evidence" value="ECO:0000318"/>
    <property type="project" value="GO_Central"/>
</dbReference>
<protein>
    <recommendedName>
        <fullName evidence="2">Endonuclease/exonuclease/phosphatase domain-containing protein</fullName>
    </recommendedName>
</protein>
<dbReference type="PaxDb" id="3055-EDP00631"/>
<evidence type="ECO:0000259" key="2">
    <source>
        <dbReference type="Pfam" id="PF03372"/>
    </source>
</evidence>
<dbReference type="InParanoid" id="A0A2K3DC92"/>
<dbReference type="Gramene" id="PNW78143">
    <property type="protein sequence ID" value="PNW78143"/>
    <property type="gene ID" value="CHLRE_10g465793v5"/>
</dbReference>
<dbReference type="GO" id="GO:0005783">
    <property type="term" value="C:endoplasmic reticulum"/>
    <property type="evidence" value="ECO:0000318"/>
    <property type="project" value="GO_Central"/>
</dbReference>
<feature type="region of interest" description="Disordered" evidence="1">
    <location>
        <begin position="1531"/>
        <end position="1552"/>
    </location>
</feature>
<dbReference type="RefSeq" id="XP_042920648.1">
    <property type="nucleotide sequence ID" value="XM_043067251.1"/>
</dbReference>
<reference evidence="3 4" key="1">
    <citation type="journal article" date="2007" name="Science">
        <title>The Chlamydomonas genome reveals the evolution of key animal and plant functions.</title>
        <authorList>
            <person name="Merchant S.S."/>
            <person name="Prochnik S.E."/>
            <person name="Vallon O."/>
            <person name="Harris E.H."/>
            <person name="Karpowicz S.J."/>
            <person name="Witman G.B."/>
            <person name="Terry A."/>
            <person name="Salamov A."/>
            <person name="Fritz-Laylin L.K."/>
            <person name="Marechal-Drouard L."/>
            <person name="Marshall W.F."/>
            <person name="Qu L.H."/>
            <person name="Nelson D.R."/>
            <person name="Sanderfoot A.A."/>
            <person name="Spalding M.H."/>
            <person name="Kapitonov V.V."/>
            <person name="Ren Q."/>
            <person name="Ferris P."/>
            <person name="Lindquist E."/>
            <person name="Shapiro H."/>
            <person name="Lucas S.M."/>
            <person name="Grimwood J."/>
            <person name="Schmutz J."/>
            <person name="Cardol P."/>
            <person name="Cerutti H."/>
            <person name="Chanfreau G."/>
            <person name="Chen C.L."/>
            <person name="Cognat V."/>
            <person name="Croft M.T."/>
            <person name="Dent R."/>
            <person name="Dutcher S."/>
            <person name="Fernandez E."/>
            <person name="Fukuzawa H."/>
            <person name="Gonzalez-Ballester D."/>
            <person name="Gonzalez-Halphen D."/>
            <person name="Hallmann A."/>
            <person name="Hanikenne M."/>
            <person name="Hippler M."/>
            <person name="Inwood W."/>
            <person name="Jabbari K."/>
            <person name="Kalanon M."/>
            <person name="Kuras R."/>
            <person name="Lefebvre P.A."/>
            <person name="Lemaire S.D."/>
            <person name="Lobanov A.V."/>
            <person name="Lohr M."/>
            <person name="Manuell A."/>
            <person name="Meier I."/>
            <person name="Mets L."/>
            <person name="Mittag M."/>
            <person name="Mittelmeier T."/>
            <person name="Moroney J.V."/>
            <person name="Moseley J."/>
            <person name="Napoli C."/>
            <person name="Nedelcu A.M."/>
            <person name="Niyogi K."/>
            <person name="Novoselov S.V."/>
            <person name="Paulsen I.T."/>
            <person name="Pazour G."/>
            <person name="Purton S."/>
            <person name="Ral J.P."/>
            <person name="Riano-Pachon D.M."/>
            <person name="Riekhof W."/>
            <person name="Rymarquis L."/>
            <person name="Schroda M."/>
            <person name="Stern D."/>
            <person name="Umen J."/>
            <person name="Willows R."/>
            <person name="Wilson N."/>
            <person name="Zimmer S.L."/>
            <person name="Allmer J."/>
            <person name="Balk J."/>
            <person name="Bisova K."/>
            <person name="Chen C.J."/>
            <person name="Elias M."/>
            <person name="Gendler K."/>
            <person name="Hauser C."/>
            <person name="Lamb M.R."/>
            <person name="Ledford H."/>
            <person name="Long J.C."/>
            <person name="Minagawa J."/>
            <person name="Page M.D."/>
            <person name="Pan J."/>
            <person name="Pootakham W."/>
            <person name="Roje S."/>
            <person name="Rose A."/>
            <person name="Stahlberg E."/>
            <person name="Terauchi A.M."/>
            <person name="Yang P."/>
            <person name="Ball S."/>
            <person name="Bowler C."/>
            <person name="Dieckmann C.L."/>
            <person name="Gladyshev V.N."/>
            <person name="Green P."/>
            <person name="Jorgensen R."/>
            <person name="Mayfield S."/>
            <person name="Mueller-Roeber B."/>
            <person name="Rajamani S."/>
            <person name="Sayre R.T."/>
            <person name="Brokstein P."/>
            <person name="Dubchak I."/>
            <person name="Goodstein D."/>
            <person name="Hornick L."/>
            <person name="Huang Y.W."/>
            <person name="Jhaveri J."/>
            <person name="Luo Y."/>
            <person name="Martinez D."/>
            <person name="Ngau W.C."/>
            <person name="Otillar B."/>
            <person name="Poliakov A."/>
            <person name="Porter A."/>
            <person name="Szajkowski L."/>
            <person name="Werner G."/>
            <person name="Zhou K."/>
            <person name="Grigoriev I.V."/>
            <person name="Rokhsar D.S."/>
            <person name="Grossman A.R."/>
        </authorList>
    </citation>
    <scope>NUCLEOTIDE SEQUENCE [LARGE SCALE GENOMIC DNA]</scope>
    <source>
        <strain evidence="4">CC-503</strain>
    </source>
</reference>
<evidence type="ECO:0000313" key="3">
    <source>
        <dbReference type="EMBL" id="PNW78143.1"/>
    </source>
</evidence>
<dbReference type="GO" id="GO:0030149">
    <property type="term" value="P:sphingolipid catabolic process"/>
    <property type="evidence" value="ECO:0000318"/>
    <property type="project" value="GO_Central"/>
</dbReference>
<dbReference type="SUPFAM" id="SSF56219">
    <property type="entry name" value="DNase I-like"/>
    <property type="match status" value="1"/>
</dbReference>
<dbReference type="GO" id="GO:0004620">
    <property type="term" value="F:phospholipase activity"/>
    <property type="evidence" value="ECO:0000318"/>
    <property type="project" value="GO_Central"/>
</dbReference>
<dbReference type="PROSITE" id="PS51257">
    <property type="entry name" value="PROKAR_LIPOPROTEIN"/>
    <property type="match status" value="1"/>
</dbReference>
<evidence type="ECO:0000313" key="4">
    <source>
        <dbReference type="Proteomes" id="UP000006906"/>
    </source>
</evidence>
<accession>A0A2K3DC92</accession>
<dbReference type="GeneID" id="66055190"/>
<proteinExistence type="predicted"/>
<dbReference type="GO" id="GO:0016020">
    <property type="term" value="C:membrane"/>
    <property type="evidence" value="ECO:0000318"/>
    <property type="project" value="GO_Central"/>
</dbReference>
<dbReference type="GO" id="GO:0046513">
    <property type="term" value="P:ceramide biosynthetic process"/>
    <property type="evidence" value="ECO:0000318"/>
    <property type="project" value="GO_Central"/>
</dbReference>
<dbReference type="Pfam" id="PF03372">
    <property type="entry name" value="Exo_endo_phos"/>
    <property type="match status" value="1"/>
</dbReference>
<dbReference type="InterPro" id="IPR005135">
    <property type="entry name" value="Endo/exonuclease/phosphatase"/>
</dbReference>
<dbReference type="EMBL" id="CM008971">
    <property type="protein sequence ID" value="PNW78143.1"/>
    <property type="molecule type" value="Genomic_DNA"/>
</dbReference>
<organism evidence="3 4">
    <name type="scientific">Chlamydomonas reinhardtii</name>
    <name type="common">Chlamydomonas smithii</name>
    <dbReference type="NCBI Taxonomy" id="3055"/>
    <lineage>
        <taxon>Eukaryota</taxon>
        <taxon>Viridiplantae</taxon>
        <taxon>Chlorophyta</taxon>
        <taxon>core chlorophytes</taxon>
        <taxon>Chlorophyceae</taxon>
        <taxon>CS clade</taxon>
        <taxon>Chlamydomonadales</taxon>
        <taxon>Chlamydomonadaceae</taxon>
        <taxon>Chlamydomonas</taxon>
    </lineage>
</organism>
<feature type="domain" description="Endonuclease/exonuclease/phosphatase" evidence="2">
    <location>
        <begin position="1066"/>
        <end position="1249"/>
    </location>
</feature>